<dbReference type="AlphaFoldDB" id="A0A5M8P0T6"/>
<evidence type="ECO:0000313" key="2">
    <source>
        <dbReference type="Proteomes" id="UP000324575"/>
    </source>
</evidence>
<dbReference type="EMBL" id="SNRX01000011">
    <property type="protein sequence ID" value="KAA6302011.1"/>
    <property type="molecule type" value="Genomic_DNA"/>
</dbReference>
<sequence length="50" mass="5703">MVLGGFYWWGGLNTDNTENTDLHGAPFGRGFKKITKYLHKLQIVNTFAPF</sequence>
<dbReference type="Proteomes" id="UP000324575">
    <property type="component" value="Unassembled WGS sequence"/>
</dbReference>
<comment type="caution">
    <text evidence="1">The sequence shown here is derived from an EMBL/GenBank/DDBJ whole genome shotgun (WGS) entry which is preliminary data.</text>
</comment>
<name>A0A5M8P0T6_9BACT</name>
<evidence type="ECO:0000313" key="1">
    <source>
        <dbReference type="EMBL" id="KAA6302011.1"/>
    </source>
</evidence>
<reference evidence="1 2" key="1">
    <citation type="submission" date="2019-03" db="EMBL/GenBank/DDBJ databases">
        <title>Single cell metagenomics reveals metabolic interactions within the superorganism composed of flagellate Streblomastix strix and complex community of Bacteroidetes bacteria on its surface.</title>
        <authorList>
            <person name="Treitli S.C."/>
            <person name="Kolisko M."/>
            <person name="Husnik F."/>
            <person name="Keeling P."/>
            <person name="Hampl V."/>
        </authorList>
    </citation>
    <scope>NUCLEOTIDE SEQUENCE [LARGE SCALE GENOMIC DNA]</scope>
    <source>
        <strain evidence="1">St1</strain>
    </source>
</reference>
<protein>
    <submittedName>
        <fullName evidence="1">Uncharacterized protein</fullName>
    </submittedName>
</protein>
<accession>A0A5M8P0T6</accession>
<gene>
    <name evidence="1" type="ORF">EZS26_001827</name>
</gene>
<organism evidence="1 2">
    <name type="scientific">Candidatus Ordinivivax streblomastigis</name>
    <dbReference type="NCBI Taxonomy" id="2540710"/>
    <lineage>
        <taxon>Bacteria</taxon>
        <taxon>Pseudomonadati</taxon>
        <taxon>Bacteroidota</taxon>
        <taxon>Bacteroidia</taxon>
        <taxon>Bacteroidales</taxon>
        <taxon>Candidatus Ordinivivax</taxon>
    </lineage>
</organism>
<proteinExistence type="predicted"/>